<evidence type="ECO:0000313" key="3">
    <source>
        <dbReference type="WBParaSite" id="ACAC_0001345501-mRNA-1"/>
    </source>
</evidence>
<sequence>LPPSKPRVSSALTPEVEKAVDKFVKYATESGIEALRVESRSVLQFQPAPNTYQTFTSMPDRNRFPAERVYILTQGPKHNSIEEFWRMIFQVSLCNVS</sequence>
<evidence type="ECO:0000313" key="2">
    <source>
        <dbReference type="Proteomes" id="UP000035642"/>
    </source>
</evidence>
<dbReference type="Pfam" id="PF00102">
    <property type="entry name" value="Y_phosphatase"/>
    <property type="match status" value="1"/>
</dbReference>
<dbReference type="InterPro" id="IPR000242">
    <property type="entry name" value="PTP_cat"/>
</dbReference>
<dbReference type="WBParaSite" id="ACAC_0001345501-mRNA-1">
    <property type="protein sequence ID" value="ACAC_0001345501-mRNA-1"/>
    <property type="gene ID" value="ACAC_0001345501"/>
</dbReference>
<dbReference type="Gene3D" id="3.90.190.10">
    <property type="entry name" value="Protein tyrosine phosphatase superfamily"/>
    <property type="match status" value="1"/>
</dbReference>
<dbReference type="STRING" id="6313.A0A0K0DNW6"/>
<dbReference type="SUPFAM" id="SSF52799">
    <property type="entry name" value="(Phosphotyrosine protein) phosphatases II"/>
    <property type="match status" value="1"/>
</dbReference>
<organism evidence="2 3">
    <name type="scientific">Angiostrongylus cantonensis</name>
    <name type="common">Rat lungworm</name>
    <dbReference type="NCBI Taxonomy" id="6313"/>
    <lineage>
        <taxon>Eukaryota</taxon>
        <taxon>Metazoa</taxon>
        <taxon>Ecdysozoa</taxon>
        <taxon>Nematoda</taxon>
        <taxon>Chromadorea</taxon>
        <taxon>Rhabditida</taxon>
        <taxon>Rhabditina</taxon>
        <taxon>Rhabditomorpha</taxon>
        <taxon>Strongyloidea</taxon>
        <taxon>Metastrongylidae</taxon>
        <taxon>Angiostrongylus</taxon>
    </lineage>
</organism>
<dbReference type="AlphaFoldDB" id="A0A0K0DNW6"/>
<dbReference type="GO" id="GO:0004725">
    <property type="term" value="F:protein tyrosine phosphatase activity"/>
    <property type="evidence" value="ECO:0007669"/>
    <property type="project" value="InterPro"/>
</dbReference>
<accession>A0A0K0DNW6</accession>
<reference evidence="3" key="2">
    <citation type="submission" date="2017-02" db="UniProtKB">
        <authorList>
            <consortium name="WormBaseParasite"/>
        </authorList>
    </citation>
    <scope>IDENTIFICATION</scope>
</reference>
<feature type="domain" description="Tyrosine-protein phosphatase" evidence="1">
    <location>
        <begin position="63"/>
        <end position="91"/>
    </location>
</feature>
<dbReference type="Proteomes" id="UP000035642">
    <property type="component" value="Unassembled WGS sequence"/>
</dbReference>
<protein>
    <submittedName>
        <fullName evidence="3">Tyrosine-protein phosphatase domain-containing protein</fullName>
    </submittedName>
</protein>
<reference evidence="2" key="1">
    <citation type="submission" date="2012-09" db="EMBL/GenBank/DDBJ databases">
        <authorList>
            <person name="Martin A.A."/>
        </authorList>
    </citation>
    <scope>NUCLEOTIDE SEQUENCE</scope>
</reference>
<keyword evidence="2" id="KW-1185">Reference proteome</keyword>
<name>A0A0K0DNW6_ANGCA</name>
<proteinExistence type="predicted"/>
<dbReference type="InterPro" id="IPR029021">
    <property type="entry name" value="Prot-tyrosine_phosphatase-like"/>
</dbReference>
<evidence type="ECO:0000259" key="1">
    <source>
        <dbReference type="Pfam" id="PF00102"/>
    </source>
</evidence>